<dbReference type="GO" id="GO:0042834">
    <property type="term" value="F:peptidoglycan binding"/>
    <property type="evidence" value="ECO:0007669"/>
    <property type="project" value="InterPro"/>
</dbReference>
<protein>
    <recommendedName>
        <fullName evidence="4">Sporulation related domain-containing protein</fullName>
    </recommendedName>
</protein>
<evidence type="ECO:0000313" key="2">
    <source>
        <dbReference type="EMBL" id="SFR87578.1"/>
    </source>
</evidence>
<dbReference type="Proteomes" id="UP000198644">
    <property type="component" value="Unassembled WGS sequence"/>
</dbReference>
<dbReference type="STRING" id="650891.SAMN05216203_3597"/>
<evidence type="ECO:0000313" key="3">
    <source>
        <dbReference type="Proteomes" id="UP000198644"/>
    </source>
</evidence>
<feature type="region of interest" description="Disordered" evidence="1">
    <location>
        <begin position="46"/>
        <end position="94"/>
    </location>
</feature>
<dbReference type="OrthoDB" id="6193567at2"/>
<evidence type="ECO:0000256" key="1">
    <source>
        <dbReference type="SAM" id="MobiDB-lite"/>
    </source>
</evidence>
<dbReference type="EMBL" id="FOYW01000007">
    <property type="protein sequence ID" value="SFR87578.1"/>
    <property type="molecule type" value="Genomic_DNA"/>
</dbReference>
<name>A0A1I6K972_9GAMM</name>
<accession>A0A1I6K972</accession>
<dbReference type="AlphaFoldDB" id="A0A1I6K972"/>
<organism evidence="2 3">
    <name type="scientific">Marinobacter daqiaonensis</name>
    <dbReference type="NCBI Taxonomy" id="650891"/>
    <lineage>
        <taxon>Bacteria</taxon>
        <taxon>Pseudomonadati</taxon>
        <taxon>Pseudomonadota</taxon>
        <taxon>Gammaproteobacteria</taxon>
        <taxon>Pseudomonadales</taxon>
        <taxon>Marinobacteraceae</taxon>
        <taxon>Marinobacter</taxon>
    </lineage>
</organism>
<reference evidence="2 3" key="1">
    <citation type="submission" date="2016-10" db="EMBL/GenBank/DDBJ databases">
        <authorList>
            <person name="de Groot N.N."/>
        </authorList>
    </citation>
    <scope>NUCLEOTIDE SEQUENCE [LARGE SCALE GENOMIC DNA]</scope>
    <source>
        <strain evidence="2 3">CGMCC 1.9167</strain>
    </source>
</reference>
<feature type="compositionally biased region" description="Basic and acidic residues" evidence="1">
    <location>
        <begin position="57"/>
        <end position="68"/>
    </location>
</feature>
<keyword evidence="3" id="KW-1185">Reference proteome</keyword>
<proteinExistence type="predicted"/>
<dbReference type="SUPFAM" id="SSF110997">
    <property type="entry name" value="Sporulation related repeat"/>
    <property type="match status" value="1"/>
</dbReference>
<dbReference type="RefSeq" id="WP_092016601.1">
    <property type="nucleotide sequence ID" value="NZ_FOYW01000007.1"/>
</dbReference>
<evidence type="ECO:0008006" key="4">
    <source>
        <dbReference type="Google" id="ProtNLM"/>
    </source>
</evidence>
<gene>
    <name evidence="2" type="ORF">SAMN05216203_3597</name>
</gene>
<sequence length="265" mass="29121">MKWFVLSLVLINGGIFLWFAFNEPPNVRSVEEGRLPRVAEIKLIQDQEAAPGAEPSDAVRSDSSRIEPDATPEISIESGPKNDKPGKGNELARGSVDKAGRECFGIGWFDDIAQARDHLQRLERARSGLDNTGVTERVTPLEDFHWVLIPPMDSREAAMARYRELVDRGVEAYVVPTGESENAISLGLFRSRKSAEDLLSRRQAENIDAVLANFPRNRISYALVFEGAPDRSLLTVDGGSAVGEGKLQLIEFSDCEGVATAEKNP</sequence>
<dbReference type="InterPro" id="IPR036680">
    <property type="entry name" value="SPOR-like_sf"/>
</dbReference>